<sequence length="75" mass="8635">MVRYQQLSLADLRANTNNILFRGSIYGIFLKELNASKYLDKQSKIFFLDGILSGNSLQYVNHLKPVMVLNKSNRL</sequence>
<gene>
    <name evidence="1" type="ORF">CLV48_1244</name>
</gene>
<dbReference type="EMBL" id="PYGF01000024">
    <property type="protein sequence ID" value="PSK96916.1"/>
    <property type="molecule type" value="Genomic_DNA"/>
</dbReference>
<organism evidence="1 2">
    <name type="scientific">Cecembia rubra</name>
    <dbReference type="NCBI Taxonomy" id="1485585"/>
    <lineage>
        <taxon>Bacteria</taxon>
        <taxon>Pseudomonadati</taxon>
        <taxon>Bacteroidota</taxon>
        <taxon>Cytophagia</taxon>
        <taxon>Cytophagales</taxon>
        <taxon>Cyclobacteriaceae</taxon>
        <taxon>Cecembia</taxon>
    </lineage>
</organism>
<reference evidence="1 2" key="1">
    <citation type="submission" date="2018-03" db="EMBL/GenBank/DDBJ databases">
        <title>Genomic Encyclopedia of Archaeal and Bacterial Type Strains, Phase II (KMG-II): from individual species to whole genera.</title>
        <authorList>
            <person name="Goeker M."/>
        </authorList>
    </citation>
    <scope>NUCLEOTIDE SEQUENCE [LARGE SCALE GENOMIC DNA]</scope>
    <source>
        <strain evidence="1 2">DSM 28057</strain>
    </source>
</reference>
<evidence type="ECO:0000313" key="1">
    <source>
        <dbReference type="EMBL" id="PSK96916.1"/>
    </source>
</evidence>
<evidence type="ECO:0000313" key="2">
    <source>
        <dbReference type="Proteomes" id="UP000240708"/>
    </source>
</evidence>
<protein>
    <submittedName>
        <fullName evidence="1">Uncharacterized protein</fullName>
    </submittedName>
</protein>
<dbReference type="AlphaFoldDB" id="A0A2P8DI67"/>
<comment type="caution">
    <text evidence="1">The sequence shown here is derived from an EMBL/GenBank/DDBJ whole genome shotgun (WGS) entry which is preliminary data.</text>
</comment>
<accession>A0A2P8DI67</accession>
<dbReference type="Proteomes" id="UP000240708">
    <property type="component" value="Unassembled WGS sequence"/>
</dbReference>
<name>A0A2P8DI67_9BACT</name>
<proteinExistence type="predicted"/>
<keyword evidence="2" id="KW-1185">Reference proteome</keyword>